<dbReference type="EMBL" id="JXDG01000111">
    <property type="protein sequence ID" value="KIH80562.1"/>
    <property type="molecule type" value="Genomic_DNA"/>
</dbReference>
<comment type="caution">
    <text evidence="1">The sequence shown here is derived from an EMBL/GenBank/DDBJ whole genome shotgun (WGS) entry which is preliminary data.</text>
</comment>
<dbReference type="Proteomes" id="UP000031535">
    <property type="component" value="Unassembled WGS sequence"/>
</dbReference>
<accession>A0A0C2I609</accession>
<organism evidence="1 2">
    <name type="scientific">Pseudomonas batumici</name>
    <dbReference type="NCBI Taxonomy" id="226910"/>
    <lineage>
        <taxon>Bacteria</taxon>
        <taxon>Pseudomonadati</taxon>
        <taxon>Pseudomonadota</taxon>
        <taxon>Gammaproteobacteria</taxon>
        <taxon>Pseudomonadales</taxon>
        <taxon>Pseudomonadaceae</taxon>
        <taxon>Pseudomonas</taxon>
    </lineage>
</organism>
<evidence type="ECO:0000313" key="1">
    <source>
        <dbReference type="EMBL" id="KIH80562.1"/>
    </source>
</evidence>
<dbReference type="PATRIC" id="fig|226910.6.peg.5677"/>
<dbReference type="OrthoDB" id="7023633at2"/>
<name>A0A0C2I609_9PSED</name>
<proteinExistence type="predicted"/>
<dbReference type="RefSeq" id="WP_040072050.1">
    <property type="nucleotide sequence ID" value="NZ_JXDG01000111.1"/>
</dbReference>
<dbReference type="AlphaFoldDB" id="A0A0C2I609"/>
<evidence type="ECO:0000313" key="2">
    <source>
        <dbReference type="Proteomes" id="UP000031535"/>
    </source>
</evidence>
<reference evidence="1 2" key="1">
    <citation type="submission" date="2015-01" db="EMBL/GenBank/DDBJ databases">
        <title>Complete genome of Pseudomonas batumici UCM B-321 producer of the batumin antibiotic with strong antistaphilococcal and potential anticancer activity.</title>
        <authorList>
            <person name="Klochko V.V."/>
            <person name="Zelena L.B."/>
            <person name="Elena K.A."/>
            <person name="Reva O.N."/>
        </authorList>
    </citation>
    <scope>NUCLEOTIDE SEQUENCE [LARGE SCALE GENOMIC DNA]</scope>
    <source>
        <strain evidence="1 2">UCM B-321</strain>
    </source>
</reference>
<dbReference type="Pfam" id="PF19619">
    <property type="entry name" value="DUF6124"/>
    <property type="match status" value="1"/>
</dbReference>
<keyword evidence="2" id="KW-1185">Reference proteome</keyword>
<sequence length="115" mass="12395">MFKVTPNPPVIPNVETIDPRIADRALSHYNLGPDAGSKPAPVTVLHDHLNEPRHHEDALANVYSILQSAAATAYEHADNQTGSNRKVAMGVVHLIELAQLKMDSVLNEQAVSVSG</sequence>
<protein>
    <recommendedName>
        <fullName evidence="3">DUF3077 domain-containing protein</fullName>
    </recommendedName>
</protein>
<gene>
    <name evidence="1" type="ORF">UCMB321_5691</name>
</gene>
<evidence type="ECO:0008006" key="3">
    <source>
        <dbReference type="Google" id="ProtNLM"/>
    </source>
</evidence>